<dbReference type="Proteomes" id="UP001267290">
    <property type="component" value="Unassembled WGS sequence"/>
</dbReference>
<proteinExistence type="inferred from homology"/>
<dbReference type="SUPFAM" id="SSF143414">
    <property type="entry name" value="CcmK-like"/>
    <property type="match status" value="1"/>
</dbReference>
<gene>
    <name evidence="5" type="ORF">J2736_001749</name>
</gene>
<dbReference type="InterPro" id="IPR037233">
    <property type="entry name" value="CcmK-like_sf"/>
</dbReference>
<dbReference type="InterPro" id="IPR000249">
    <property type="entry name" value="BMC_dom"/>
</dbReference>
<dbReference type="InterPro" id="IPR044872">
    <property type="entry name" value="CcmK/CsoS1_BMC"/>
</dbReference>
<dbReference type="EMBL" id="JAVDSB010000002">
    <property type="protein sequence ID" value="MDR6550562.1"/>
    <property type="molecule type" value="Genomic_DNA"/>
</dbReference>
<dbReference type="CDD" id="cd07045">
    <property type="entry name" value="BMC_CcmK_like"/>
    <property type="match status" value="1"/>
</dbReference>
<evidence type="ECO:0000256" key="3">
    <source>
        <dbReference type="PROSITE-ProRule" id="PRU01278"/>
    </source>
</evidence>
<keyword evidence="6" id="KW-1185">Reference proteome</keyword>
<comment type="similarity">
    <text evidence="3">Belongs to the bacterial microcompartments protein family.</text>
</comment>
<evidence type="ECO:0000259" key="4">
    <source>
        <dbReference type="PROSITE" id="PS51930"/>
    </source>
</evidence>
<dbReference type="Pfam" id="PF00936">
    <property type="entry name" value="BMC"/>
    <property type="match status" value="1"/>
</dbReference>
<dbReference type="PANTHER" id="PTHR33941">
    <property type="entry name" value="PROPANEDIOL UTILIZATION PROTEIN PDUA"/>
    <property type="match status" value="1"/>
</dbReference>
<dbReference type="InterPro" id="IPR050575">
    <property type="entry name" value="BMC_shell"/>
</dbReference>
<evidence type="ECO:0000313" key="5">
    <source>
        <dbReference type="EMBL" id="MDR6550562.1"/>
    </source>
</evidence>
<dbReference type="PROSITE" id="PS51930">
    <property type="entry name" value="BMC_2"/>
    <property type="match status" value="1"/>
</dbReference>
<dbReference type="Gene3D" id="3.30.70.1710">
    <property type="match status" value="1"/>
</dbReference>
<evidence type="ECO:0000256" key="1">
    <source>
        <dbReference type="ARBA" id="ARBA00024322"/>
    </source>
</evidence>
<evidence type="ECO:0000256" key="2">
    <source>
        <dbReference type="ARBA" id="ARBA00024446"/>
    </source>
</evidence>
<evidence type="ECO:0000313" key="6">
    <source>
        <dbReference type="Proteomes" id="UP001267290"/>
    </source>
</evidence>
<keyword evidence="2" id="KW-1283">Bacterial microcompartment</keyword>
<organism evidence="5 6">
    <name type="scientific">Paenibacillus qinlingensis</name>
    <dbReference type="NCBI Taxonomy" id="1837343"/>
    <lineage>
        <taxon>Bacteria</taxon>
        <taxon>Bacillati</taxon>
        <taxon>Bacillota</taxon>
        <taxon>Bacilli</taxon>
        <taxon>Bacillales</taxon>
        <taxon>Paenibacillaceae</taxon>
        <taxon>Paenibacillus</taxon>
    </lineage>
</organism>
<name>A0ABU1NU96_9BACL</name>
<protein>
    <submittedName>
        <fullName evidence="5">Microcompartment protein CcmL/EutN</fullName>
    </submittedName>
</protein>
<feature type="domain" description="BMC" evidence="4">
    <location>
        <begin position="4"/>
        <end position="88"/>
    </location>
</feature>
<dbReference type="SMART" id="SM00877">
    <property type="entry name" value="BMC"/>
    <property type="match status" value="1"/>
</dbReference>
<reference evidence="5 6" key="1">
    <citation type="submission" date="2023-07" db="EMBL/GenBank/DDBJ databases">
        <title>Sorghum-associated microbial communities from plants grown in Nebraska, USA.</title>
        <authorList>
            <person name="Schachtman D."/>
        </authorList>
    </citation>
    <scope>NUCLEOTIDE SEQUENCE [LARGE SCALE GENOMIC DNA]</scope>
    <source>
        <strain evidence="5 6">CC258</strain>
    </source>
</reference>
<comment type="caution">
    <text evidence="5">The sequence shown here is derived from an EMBL/GenBank/DDBJ whole genome shotgun (WGS) entry which is preliminary data.</text>
</comment>
<sequence>MSQALGMIETRGYIASVVAADAMIKSANVTLIRQESVDAGLMTILVAGDVGAVQAALDAGKEAAKRVGVMIAAHMIARPDDGVNHILTKRDVLE</sequence>
<comment type="subcellular location">
    <subcellularLocation>
        <location evidence="1">Bacterial microcompartment</location>
    </subcellularLocation>
</comment>
<accession>A0ABU1NU96</accession>
<dbReference type="PANTHER" id="PTHR33941:SF11">
    <property type="entry name" value="BACTERIAL MICROCOMPARTMENT SHELL PROTEIN PDUJ"/>
    <property type="match status" value="1"/>
</dbReference>
<dbReference type="RefSeq" id="WP_310225479.1">
    <property type="nucleotide sequence ID" value="NZ_JAVDSB010000002.1"/>
</dbReference>